<evidence type="ECO:0000259" key="3">
    <source>
        <dbReference type="PROSITE" id="PS51371"/>
    </source>
</evidence>
<evidence type="ECO:0000256" key="2">
    <source>
        <dbReference type="PROSITE-ProRule" id="PRU00703"/>
    </source>
</evidence>
<dbReference type="PANTHER" id="PTHR43080">
    <property type="entry name" value="CBS DOMAIN-CONTAINING PROTEIN CBSX3, MITOCHONDRIAL"/>
    <property type="match status" value="1"/>
</dbReference>
<dbReference type="Proteomes" id="UP000242881">
    <property type="component" value="Unassembled WGS sequence"/>
</dbReference>
<evidence type="ECO:0000256" key="1">
    <source>
        <dbReference type="ARBA" id="ARBA00023122"/>
    </source>
</evidence>
<evidence type="ECO:0000313" key="5">
    <source>
        <dbReference type="Proteomes" id="UP000242881"/>
    </source>
</evidence>
<gene>
    <name evidence="4" type="ORF">C0187_03445</name>
</gene>
<sequence length="136" mass="15194">MKVKEIMKTNVITAHEDESIREVTLRLREKKITGVPVLNDNEEVVGVFSETDLLNRLPDILNDADKIPLVDVKELTDPPVKTVMSSPAITVTPDTDIKDVAKIFLYKYIHRVPVLERGKLVGIVSLGDLLKAFSES</sequence>
<keyword evidence="1 2" id="KW-0129">CBS domain</keyword>
<evidence type="ECO:0000313" key="4">
    <source>
        <dbReference type="EMBL" id="PMP71565.1"/>
    </source>
</evidence>
<dbReference type="CDD" id="cd04586">
    <property type="entry name" value="CBS_pair_BON_assoc"/>
    <property type="match status" value="1"/>
</dbReference>
<feature type="domain" description="CBS" evidence="3">
    <location>
        <begin position="84"/>
        <end position="136"/>
    </location>
</feature>
<name>A0A2J6WMH8_9BACT</name>
<feature type="domain" description="CBS" evidence="3">
    <location>
        <begin position="7"/>
        <end position="64"/>
    </location>
</feature>
<dbReference type="InterPro" id="IPR000644">
    <property type="entry name" value="CBS_dom"/>
</dbReference>
<dbReference type="RefSeq" id="WP_424605478.1">
    <property type="nucleotide sequence ID" value="NZ_JBNAVA010000004.1"/>
</dbReference>
<dbReference type="InterPro" id="IPR046342">
    <property type="entry name" value="CBS_dom_sf"/>
</dbReference>
<comment type="caution">
    <text evidence="4">The sequence shown here is derived from an EMBL/GenBank/DDBJ whole genome shotgun (WGS) entry which is preliminary data.</text>
</comment>
<dbReference type="EMBL" id="PNIN01000038">
    <property type="protein sequence ID" value="PMP71565.1"/>
    <property type="molecule type" value="Genomic_DNA"/>
</dbReference>
<dbReference type="PANTHER" id="PTHR43080:SF2">
    <property type="entry name" value="CBS DOMAIN-CONTAINING PROTEIN"/>
    <property type="match status" value="1"/>
</dbReference>
<dbReference type="SMART" id="SM00116">
    <property type="entry name" value="CBS"/>
    <property type="match status" value="2"/>
</dbReference>
<dbReference type="PROSITE" id="PS51371">
    <property type="entry name" value="CBS"/>
    <property type="match status" value="2"/>
</dbReference>
<dbReference type="SUPFAM" id="SSF54631">
    <property type="entry name" value="CBS-domain pair"/>
    <property type="match status" value="1"/>
</dbReference>
<reference evidence="4 5" key="1">
    <citation type="submission" date="2018-01" db="EMBL/GenBank/DDBJ databases">
        <title>Metagenomic assembled genomes from two thermal pools in the Uzon Caldera, Kamchatka, Russia.</title>
        <authorList>
            <person name="Wilkins L."/>
            <person name="Ettinger C."/>
        </authorList>
    </citation>
    <scope>NUCLEOTIDE SEQUENCE [LARGE SCALE GENOMIC DNA]</scope>
    <source>
        <strain evidence="4">ZAV-05</strain>
    </source>
</reference>
<dbReference type="AlphaFoldDB" id="A0A2J6WMH8"/>
<protein>
    <submittedName>
        <fullName evidence="4">CBS domain-containing protein</fullName>
    </submittedName>
</protein>
<dbReference type="Pfam" id="PF00571">
    <property type="entry name" value="CBS"/>
    <property type="match status" value="2"/>
</dbReference>
<dbReference type="InterPro" id="IPR051257">
    <property type="entry name" value="Diverse_CBS-Domain"/>
</dbReference>
<proteinExistence type="predicted"/>
<accession>A0A2J6WMH8</accession>
<organism evidence="4 5">
    <name type="scientific">Calditerrivibrio nitroreducens</name>
    <dbReference type="NCBI Taxonomy" id="477976"/>
    <lineage>
        <taxon>Bacteria</taxon>
        <taxon>Pseudomonadati</taxon>
        <taxon>Deferribacterota</taxon>
        <taxon>Deferribacteres</taxon>
        <taxon>Deferribacterales</taxon>
        <taxon>Calditerrivibrionaceae</taxon>
    </lineage>
</organism>
<dbReference type="Gene3D" id="3.10.580.10">
    <property type="entry name" value="CBS-domain"/>
    <property type="match status" value="1"/>
</dbReference>